<dbReference type="EMBL" id="JAANXN010000003">
    <property type="protein sequence ID" value="MDF8370535.1"/>
    <property type="molecule type" value="Genomic_DNA"/>
</dbReference>
<organism evidence="1 2">
    <name type="scientific">Weissella paramesenteroides</name>
    <name type="common">Leuconostoc paramesenteroides</name>
    <dbReference type="NCBI Taxonomy" id="1249"/>
    <lineage>
        <taxon>Bacteria</taxon>
        <taxon>Bacillati</taxon>
        <taxon>Bacillota</taxon>
        <taxon>Bacilli</taxon>
        <taxon>Lactobacillales</taxon>
        <taxon>Lactobacillaceae</taxon>
        <taxon>Weissella</taxon>
    </lineage>
</organism>
<evidence type="ECO:0000313" key="1">
    <source>
        <dbReference type="EMBL" id="MDF8370535.1"/>
    </source>
</evidence>
<dbReference type="AlphaFoldDB" id="A0ABD4XHU6"/>
<gene>
    <name evidence="1" type="ORF">G9403_02505</name>
</gene>
<name>A0ABD4XHU6_WEIPA</name>
<proteinExistence type="predicted"/>
<reference evidence="1 2" key="1">
    <citation type="submission" date="2020-03" db="EMBL/GenBank/DDBJ databases">
        <title>Comparative genomics of Weissella paramesenteroides.</title>
        <authorList>
            <person name="Kant R."/>
            <person name="Takala T."/>
            <person name="Saris P."/>
        </authorList>
    </citation>
    <scope>NUCLEOTIDE SEQUENCE [LARGE SCALE GENOMIC DNA]</scope>
    <source>
        <strain evidence="1 2">SJ27-4</strain>
    </source>
</reference>
<sequence length="73" mass="8552">MVHNNRITNRDVMNLLTQYANEVAVTIERFGNDYNQFIHDFVFFNALSMPIYQFAEQTLNLSEDAKELFGDIC</sequence>
<comment type="caution">
    <text evidence="1">The sequence shown here is derived from an EMBL/GenBank/DDBJ whole genome shotgun (WGS) entry which is preliminary data.</text>
</comment>
<accession>A0ABD4XHU6</accession>
<dbReference type="RefSeq" id="WP_277361982.1">
    <property type="nucleotide sequence ID" value="NZ_CP097574.1"/>
</dbReference>
<evidence type="ECO:0000313" key="2">
    <source>
        <dbReference type="Proteomes" id="UP001215461"/>
    </source>
</evidence>
<dbReference type="Proteomes" id="UP001215461">
    <property type="component" value="Unassembled WGS sequence"/>
</dbReference>
<protein>
    <submittedName>
        <fullName evidence="1">Uncharacterized protein</fullName>
    </submittedName>
</protein>